<dbReference type="AlphaFoldDB" id="A0A2S8GMC5"/>
<feature type="domain" description="Multidrug resistance protein MdtA-like barrel-sandwich hybrid" evidence="2">
    <location>
        <begin position="63"/>
        <end position="237"/>
    </location>
</feature>
<feature type="transmembrane region" description="Helical" evidence="1">
    <location>
        <begin position="6"/>
        <end position="22"/>
    </location>
</feature>
<keyword evidence="1" id="KW-0472">Membrane</keyword>
<evidence type="ECO:0000313" key="3">
    <source>
        <dbReference type="EMBL" id="PQO45579.1"/>
    </source>
</evidence>
<evidence type="ECO:0000313" key="4">
    <source>
        <dbReference type="Proteomes" id="UP000237819"/>
    </source>
</evidence>
<dbReference type="SUPFAM" id="SSF111369">
    <property type="entry name" value="HlyD-like secretion proteins"/>
    <property type="match status" value="2"/>
</dbReference>
<comment type="caution">
    <text evidence="3">The sequence shown here is derived from an EMBL/GenBank/DDBJ whole genome shotgun (WGS) entry which is preliminary data.</text>
</comment>
<feature type="transmembrane region" description="Helical" evidence="1">
    <location>
        <begin position="29"/>
        <end position="49"/>
    </location>
</feature>
<reference evidence="3 4" key="1">
    <citation type="submission" date="2018-02" db="EMBL/GenBank/DDBJ databases">
        <title>Comparative genomes isolates from brazilian mangrove.</title>
        <authorList>
            <person name="Araujo J.E."/>
            <person name="Taketani R.G."/>
            <person name="Silva M.C.P."/>
            <person name="Loureco M.V."/>
            <person name="Andreote F.D."/>
        </authorList>
    </citation>
    <scope>NUCLEOTIDE SEQUENCE [LARGE SCALE GENOMIC DNA]</scope>
    <source>
        <strain evidence="3 4">Nap-Phe MGV</strain>
    </source>
</reference>
<dbReference type="EMBL" id="PUHZ01000014">
    <property type="protein sequence ID" value="PQO45579.1"/>
    <property type="molecule type" value="Genomic_DNA"/>
</dbReference>
<dbReference type="PANTHER" id="PTHR30386:SF18">
    <property type="entry name" value="INNER MEMBRANE PROTEIN YIAV-RELATED"/>
    <property type="match status" value="1"/>
</dbReference>
<keyword evidence="1" id="KW-1133">Transmembrane helix</keyword>
<gene>
    <name evidence="3" type="ORF">C5Y93_14155</name>
</gene>
<dbReference type="Gene3D" id="1.10.287.470">
    <property type="entry name" value="Helix hairpin bin"/>
    <property type="match status" value="1"/>
</dbReference>
<dbReference type="InterPro" id="IPR058625">
    <property type="entry name" value="MdtA-like_BSH"/>
</dbReference>
<dbReference type="PANTHER" id="PTHR30386">
    <property type="entry name" value="MEMBRANE FUSION SUBUNIT OF EMRAB-TOLC MULTIDRUG EFFLUX PUMP"/>
    <property type="match status" value="1"/>
</dbReference>
<dbReference type="InterPro" id="IPR050739">
    <property type="entry name" value="MFP"/>
</dbReference>
<organism evidence="3 4">
    <name type="scientific">Blastopirellula marina</name>
    <dbReference type="NCBI Taxonomy" id="124"/>
    <lineage>
        <taxon>Bacteria</taxon>
        <taxon>Pseudomonadati</taxon>
        <taxon>Planctomycetota</taxon>
        <taxon>Planctomycetia</taxon>
        <taxon>Pirellulales</taxon>
        <taxon>Pirellulaceae</taxon>
        <taxon>Blastopirellula</taxon>
    </lineage>
</organism>
<dbReference type="OrthoDB" id="9811754at2"/>
<protein>
    <submittedName>
        <fullName evidence="3">HlyD family secretion protein</fullName>
    </submittedName>
</protein>
<accession>A0A2S8GMC5</accession>
<evidence type="ECO:0000256" key="1">
    <source>
        <dbReference type="SAM" id="Phobius"/>
    </source>
</evidence>
<name>A0A2S8GMC5_9BACT</name>
<dbReference type="Proteomes" id="UP000237819">
    <property type="component" value="Unassembled WGS sequence"/>
</dbReference>
<proteinExistence type="predicted"/>
<dbReference type="Gene3D" id="2.40.50.100">
    <property type="match status" value="1"/>
</dbReference>
<dbReference type="RefSeq" id="WP_105336070.1">
    <property type="nucleotide sequence ID" value="NZ_PUHZ01000014.1"/>
</dbReference>
<evidence type="ECO:0000259" key="2">
    <source>
        <dbReference type="Pfam" id="PF25917"/>
    </source>
</evidence>
<dbReference type="Pfam" id="PF25917">
    <property type="entry name" value="BSH_RND"/>
    <property type="match status" value="1"/>
</dbReference>
<keyword evidence="1" id="KW-0812">Transmembrane</keyword>
<dbReference type="Gene3D" id="2.40.30.170">
    <property type="match status" value="1"/>
</dbReference>
<sequence length="374" mass="40099">MIALFILLYVTGIWLFYVKMKVRPNPINLAVSGVIGFIAVGAIVILWQFSAPTSGQMVVARYTIQIVPQVKGPIVKLNAKPNEPLEKGKSLLFEIQPDLFEIAVKQSEAALGAATSTVTQTESAIKVADATVTESVANAAAIKSELDAKNETNEKSPGAVSKIQIIQIQDRYDAAQATFEKSKATQQEAIVALEIAKQNAKLAQANLDKAQFDLTQCKVYAPADGFITNWEVREGSMAVPLPLSPMGTFIDTSQVDIVAVFGQNVTKNIQPGDKVELALKAYPGQILPGTVDSVIAGTGEGQFTTSGKLISAASIGSAGKFAVKIKLDDDQLTETIPMGTAGMCTVYTNTGKPFHIISKVTVRIKAWMYYLIPM</sequence>